<dbReference type="HOGENOM" id="CLU_1719895_0_0_9"/>
<keyword evidence="2" id="KW-1185">Reference proteome</keyword>
<evidence type="ECO:0000313" key="1">
    <source>
        <dbReference type="EMBL" id="AJD89647.1"/>
    </source>
</evidence>
<dbReference type="InterPro" id="IPR019658">
    <property type="entry name" value="DUF2515"/>
</dbReference>
<dbReference type="Proteomes" id="UP000031449">
    <property type="component" value="Chromosome"/>
</dbReference>
<dbReference type="BioCyc" id="JESP1508404:G14D9-9547-MONOMER"/>
<reference evidence="1 2" key="1">
    <citation type="submission" date="2014-08" db="EMBL/GenBank/DDBJ databases">
        <title>Complete genome of a marine bacteria Jeotgalibacillus malaysiensis.</title>
        <authorList>
            <person name="Yaakop A.S."/>
            <person name="Chan K.-G."/>
            <person name="Goh K.M."/>
        </authorList>
    </citation>
    <scope>NUCLEOTIDE SEQUENCE [LARGE SCALE GENOMIC DNA]</scope>
    <source>
        <strain evidence="1 2">D5</strain>
    </source>
</reference>
<organism evidence="1 2">
    <name type="scientific">Jeotgalibacillus malaysiensis</name>
    <dbReference type="NCBI Taxonomy" id="1508404"/>
    <lineage>
        <taxon>Bacteria</taxon>
        <taxon>Bacillati</taxon>
        <taxon>Bacillota</taxon>
        <taxon>Bacilli</taxon>
        <taxon>Bacillales</taxon>
        <taxon>Caryophanaceae</taxon>
        <taxon>Jeotgalibacillus</taxon>
    </lineage>
</organism>
<dbReference type="KEGG" id="jeo:JMA_03300"/>
<gene>
    <name evidence="1" type="ORF">JMA_03300</name>
</gene>
<dbReference type="STRING" id="1508404.JMA_03300"/>
<proteinExistence type="predicted"/>
<evidence type="ECO:0000313" key="2">
    <source>
        <dbReference type="Proteomes" id="UP000031449"/>
    </source>
</evidence>
<sequence length="152" mass="17765">MHLLPQFSVSAFMVPVWQSFLKQQNSELLTIALIINEQQYIEGRLISNACYRTHVYESSTFKYQEFFHLNHVIFPYAMEKRVKVIGLNVSHFAPLEQRIQLGKKLYGMLYHSSYQLKTILKFASNNPHTGSRSDCWPQVFSCRLAKVFLARS</sequence>
<accession>A0A0B5ALS8</accession>
<name>A0A0B5ALS8_9BACL</name>
<protein>
    <submittedName>
        <fullName evidence="1">Uncharacterized protein</fullName>
    </submittedName>
</protein>
<dbReference type="AlphaFoldDB" id="A0A0B5ALS8"/>
<dbReference type="Pfam" id="PF10720">
    <property type="entry name" value="DUF2515"/>
    <property type="match status" value="1"/>
</dbReference>
<dbReference type="EMBL" id="CP009416">
    <property type="protein sequence ID" value="AJD89647.1"/>
    <property type="molecule type" value="Genomic_DNA"/>
</dbReference>